<dbReference type="GeneID" id="94425610"/>
<dbReference type="AlphaFoldDB" id="A0A2C6LA54"/>
<gene>
    <name evidence="2" type="ORF">CSUI_002197</name>
</gene>
<feature type="compositionally biased region" description="Gly residues" evidence="1">
    <location>
        <begin position="161"/>
        <end position="173"/>
    </location>
</feature>
<dbReference type="VEuPathDB" id="ToxoDB:CSUI_002197"/>
<dbReference type="OrthoDB" id="331654at2759"/>
<evidence type="ECO:0000313" key="2">
    <source>
        <dbReference type="EMBL" id="PHJ23953.1"/>
    </source>
</evidence>
<feature type="compositionally biased region" description="Low complexity" evidence="1">
    <location>
        <begin position="1"/>
        <end position="18"/>
    </location>
</feature>
<proteinExistence type="predicted"/>
<feature type="compositionally biased region" description="Polar residues" evidence="1">
    <location>
        <begin position="214"/>
        <end position="225"/>
    </location>
</feature>
<name>A0A2C6LA54_9APIC</name>
<evidence type="ECO:0000256" key="1">
    <source>
        <dbReference type="SAM" id="MobiDB-lite"/>
    </source>
</evidence>
<feature type="compositionally biased region" description="Basic and acidic residues" evidence="1">
    <location>
        <begin position="226"/>
        <end position="242"/>
    </location>
</feature>
<reference evidence="2 3" key="1">
    <citation type="journal article" date="2017" name="Int. J. Parasitol.">
        <title>The genome of the protozoan parasite Cystoisospora suis and a reverse vaccinology approach to identify vaccine candidates.</title>
        <authorList>
            <person name="Palmieri N."/>
            <person name="Shrestha A."/>
            <person name="Ruttkowski B."/>
            <person name="Beck T."/>
            <person name="Vogl C."/>
            <person name="Tomley F."/>
            <person name="Blake D.P."/>
            <person name="Joachim A."/>
        </authorList>
    </citation>
    <scope>NUCLEOTIDE SEQUENCE [LARGE SCALE GENOMIC DNA]</scope>
    <source>
        <strain evidence="2 3">Wien I</strain>
    </source>
</reference>
<dbReference type="RefSeq" id="XP_067925627.1">
    <property type="nucleotide sequence ID" value="XM_068062399.1"/>
</dbReference>
<dbReference type="EMBL" id="MIGC01000921">
    <property type="protein sequence ID" value="PHJ23953.1"/>
    <property type="molecule type" value="Genomic_DNA"/>
</dbReference>
<feature type="compositionally biased region" description="Basic and acidic residues" evidence="1">
    <location>
        <begin position="179"/>
        <end position="188"/>
    </location>
</feature>
<feature type="region of interest" description="Disordered" evidence="1">
    <location>
        <begin position="69"/>
        <end position="254"/>
    </location>
</feature>
<feature type="compositionally biased region" description="Acidic residues" evidence="1">
    <location>
        <begin position="197"/>
        <end position="212"/>
    </location>
</feature>
<protein>
    <submittedName>
        <fullName evidence="2">Uncharacterized protein</fullName>
    </submittedName>
</protein>
<sequence>MLTAQGAPRRARQQQQQRPRPDPSTAQAAYSQQLGSARNITALYNAVISATIERCTQFQSPKVMDAIEKASTAKTRPSSTSAPASTGSFTASVSSPVGKGGGNFRGAEGPENQVSVGPGKAADTAGSDERKHKLKEDKMSPEGGQGGIHPSSGRGDAVGESGRGGTKQEGGQGVPSDSAPKEQTEKADNTQQAGGGGDDDDDFADADVDEADASPTSTNNQTTLDDSQKEASQDHVQKHEKQGNSSGGAVRFQRKEDDELEDYIATWNHQGKLSSLTTHRTAAGQEIGFDRLYGELKF</sequence>
<feature type="compositionally biased region" description="Basic and acidic residues" evidence="1">
    <location>
        <begin position="127"/>
        <end position="140"/>
    </location>
</feature>
<dbReference type="Proteomes" id="UP000221165">
    <property type="component" value="Unassembled WGS sequence"/>
</dbReference>
<accession>A0A2C6LA54</accession>
<organism evidence="2 3">
    <name type="scientific">Cystoisospora suis</name>
    <dbReference type="NCBI Taxonomy" id="483139"/>
    <lineage>
        <taxon>Eukaryota</taxon>
        <taxon>Sar</taxon>
        <taxon>Alveolata</taxon>
        <taxon>Apicomplexa</taxon>
        <taxon>Conoidasida</taxon>
        <taxon>Coccidia</taxon>
        <taxon>Eucoccidiorida</taxon>
        <taxon>Eimeriorina</taxon>
        <taxon>Sarcocystidae</taxon>
        <taxon>Cystoisospora</taxon>
    </lineage>
</organism>
<feature type="compositionally biased region" description="Low complexity" evidence="1">
    <location>
        <begin position="70"/>
        <end position="92"/>
    </location>
</feature>
<feature type="region of interest" description="Disordered" evidence="1">
    <location>
        <begin position="1"/>
        <end position="32"/>
    </location>
</feature>
<evidence type="ECO:0000313" key="3">
    <source>
        <dbReference type="Proteomes" id="UP000221165"/>
    </source>
</evidence>
<keyword evidence="3" id="KW-1185">Reference proteome</keyword>
<comment type="caution">
    <text evidence="2">The sequence shown here is derived from an EMBL/GenBank/DDBJ whole genome shotgun (WGS) entry which is preliminary data.</text>
</comment>